<dbReference type="OrthoDB" id="1655984at2"/>
<keyword evidence="4" id="KW-1185">Reference proteome</keyword>
<gene>
    <name evidence="3" type="ORF">HMPREF9013_1176</name>
</gene>
<organism evidence="3 4">
    <name type="scientific">Bulleidia extructa W1219</name>
    <dbReference type="NCBI Taxonomy" id="679192"/>
    <lineage>
        <taxon>Bacteria</taxon>
        <taxon>Bacillati</taxon>
        <taxon>Bacillota</taxon>
        <taxon>Erysipelotrichia</taxon>
        <taxon>Erysipelotrichales</taxon>
        <taxon>Erysipelotrichaceae</taxon>
        <taxon>Bulleidia</taxon>
    </lineage>
</organism>
<dbReference type="eggNOG" id="COG0810">
    <property type="taxonomic scope" value="Bacteria"/>
</dbReference>
<sequence length="1066" mass="121376">MRKIQKMGTLLLTFVMLLGIGASNISVFAETMEKTGFENKTGSTSNEAEFYAKEKTDQGITITIRADKGVFPKGTTVKVKDVAKKNIQTIISNTMGDVKDVAAVDITFYNKGKEIEPTGNVEVRFVSSRKIEGDKHKVVHIKDDKKVEEMGFSDSKNASFTATSFSIYAIVGTEKSNEPVRKYEFYSKNKLVDTQILKNGEKLVEPSIPDSKGNVFLNWIKEDGSKFDAFGTVNDISKKETVKVYAKYKKEVAVTFYNAHGEKIAIKVGEKGEKIRTDDISFELSVGKYIHGWCKTPNGTESVGKEISLGDQDVSLYPLINGGKWLFFNGNEGDGNSVNEPLEPQFVREGHHPKSFIPERRGYEFSGWYEDKECTKAFDFNKNITENKEVFAKWIAKESSYTIKIWQQKCVDGKFIEDHYVMRDVKIVKAMSDSSITKDNAETEARNYVAELMRKGNRDSYNDYYHFDFNSDKTSIENNKVRGDGSSVVNIYYDLHSYTIKFHKKNTAWPETALDESKFTAQMIVDGKPYDKDFYLVENYHVGEKIENKRPDVKAIAKEGVSDKAIRTGWVNRNEGGGIVNFITYNDNSLSYVKPNLLVRENVPGFETINFYPVFPKKLVKVTVFDYVETMEKGIYEENKKELPGSPSISFSASRMIGFTRVPLDEAFSKKIKVKRTDGHIEEITLPDKKTQKANYTFYNIHNRNTYELTFFNKSVVEKSYRGDHAIPYNATIEDKIYTPKKPLDLSDFYTFKGWANRKGEIYDLEKIKKMPSSNLFLYAQWEIKKVNVRFDSNGGTAVASQTINALEKVKKPQNPIRAGFQFAGWALPNGSPFNFSKGVTTDMQLIARWVDKKSIVVKYNAKEGGQAPIDHSRYVDVSNVKVLGAPKVLPRNKFFKGWELDGVVYYPGQFCLLKSKLATRLADGKYEITLNAVYTDATEKTKLIYHANFGSNRTVEKEYINNSDIRVWSAQKLGFNREGYEFMGWNTRKDGSGISYGIRDEIRVDNNRPLPNELFAQWKKKQISNRRNSLPKTADGHHLSLYVWTMLVSAIAMVLIGYGRKEYGQ</sequence>
<evidence type="ECO:0000256" key="2">
    <source>
        <dbReference type="SAM" id="Phobius"/>
    </source>
</evidence>
<protein>
    <submittedName>
        <fullName evidence="3">Repeat protein</fullName>
    </submittedName>
</protein>
<comment type="subcellular location">
    <subcellularLocation>
        <location evidence="1">Cell envelope</location>
    </subcellularLocation>
</comment>
<comment type="caution">
    <text evidence="3">The sequence shown here is derived from an EMBL/GenBank/DDBJ whole genome shotgun (WGS) entry which is preliminary data.</text>
</comment>
<dbReference type="InterPro" id="IPR042229">
    <property type="entry name" value="Listeria/Bacterioides_rpt_sf"/>
</dbReference>
<dbReference type="EMBL" id="ADFR01000013">
    <property type="protein sequence ID" value="EFC05471.1"/>
    <property type="molecule type" value="Genomic_DNA"/>
</dbReference>
<dbReference type="GO" id="GO:0030313">
    <property type="term" value="C:cell envelope"/>
    <property type="evidence" value="ECO:0007669"/>
    <property type="project" value="UniProtKB-SubCell"/>
</dbReference>
<dbReference type="Gene3D" id="2.60.40.4270">
    <property type="entry name" value="Listeria-Bacteroides repeat domain"/>
    <property type="match status" value="3"/>
</dbReference>
<evidence type="ECO:0000313" key="3">
    <source>
        <dbReference type="EMBL" id="EFC05471.1"/>
    </source>
</evidence>
<feature type="transmembrane region" description="Helical" evidence="2">
    <location>
        <begin position="1042"/>
        <end position="1060"/>
    </location>
</feature>
<name>D2MPQ1_9FIRM</name>
<dbReference type="AlphaFoldDB" id="D2MPQ1"/>
<evidence type="ECO:0000256" key="1">
    <source>
        <dbReference type="ARBA" id="ARBA00004196"/>
    </source>
</evidence>
<keyword evidence="2" id="KW-0472">Membrane</keyword>
<dbReference type="InterPro" id="IPR013378">
    <property type="entry name" value="InlB-like_B-rpt"/>
</dbReference>
<dbReference type="RefSeq" id="WP_006627364.1">
    <property type="nucleotide sequence ID" value="NZ_ADFR01000013.1"/>
</dbReference>
<accession>D2MPQ1</accession>
<keyword evidence="2" id="KW-0812">Transmembrane</keyword>
<evidence type="ECO:0000313" key="4">
    <source>
        <dbReference type="Proteomes" id="UP000005017"/>
    </source>
</evidence>
<reference evidence="4" key="1">
    <citation type="submission" date="2009-12" db="EMBL/GenBank/DDBJ databases">
        <title>Sequence of Clostridiales genomosp. BVAB3 str. UPII9-5.</title>
        <authorList>
            <person name="Madupu R."/>
            <person name="Durkin A.S."/>
            <person name="Torralba M."/>
            <person name="Methe B."/>
            <person name="Sutton G.G."/>
            <person name="Strausberg R.L."/>
            <person name="Nelson K.E."/>
        </authorList>
    </citation>
    <scope>NUCLEOTIDE SEQUENCE [LARGE SCALE GENOMIC DNA]</scope>
    <source>
        <strain evidence="4">W1219</strain>
    </source>
</reference>
<dbReference type="Proteomes" id="UP000005017">
    <property type="component" value="Unassembled WGS sequence"/>
</dbReference>
<keyword evidence="2" id="KW-1133">Transmembrane helix</keyword>
<dbReference type="STRING" id="679192.HMPREF9013_1176"/>
<proteinExistence type="predicted"/>
<dbReference type="Pfam" id="PF09479">
    <property type="entry name" value="Flg_new"/>
    <property type="match status" value="4"/>
</dbReference>
<dbReference type="eggNOG" id="COG4223">
    <property type="taxonomic scope" value="Bacteria"/>
</dbReference>